<organism evidence="3 4">
    <name type="scientific">Danxiaibacter flavus</name>
    <dbReference type="NCBI Taxonomy" id="3049108"/>
    <lineage>
        <taxon>Bacteria</taxon>
        <taxon>Pseudomonadati</taxon>
        <taxon>Bacteroidota</taxon>
        <taxon>Chitinophagia</taxon>
        <taxon>Chitinophagales</taxon>
        <taxon>Chitinophagaceae</taxon>
        <taxon>Danxiaibacter</taxon>
    </lineage>
</organism>
<dbReference type="SUPFAM" id="SSF117856">
    <property type="entry name" value="AF0104/ALDC/Ptd012-like"/>
    <property type="match status" value="1"/>
</dbReference>
<dbReference type="Pfam" id="PF03479">
    <property type="entry name" value="PCC"/>
    <property type="match status" value="1"/>
</dbReference>
<proteinExistence type="predicted"/>
<feature type="signal peptide" evidence="1">
    <location>
        <begin position="1"/>
        <end position="24"/>
    </location>
</feature>
<accession>A0ABV3ZJW6</accession>
<dbReference type="CDD" id="cd11378">
    <property type="entry name" value="DUF296"/>
    <property type="match status" value="1"/>
</dbReference>
<gene>
    <name evidence="3" type="ORF">QTN47_20025</name>
</gene>
<protein>
    <submittedName>
        <fullName evidence="3">DNA-binding protein</fullName>
    </submittedName>
</protein>
<dbReference type="EMBL" id="JAULBC010000007">
    <property type="protein sequence ID" value="MEX6689805.1"/>
    <property type="molecule type" value="Genomic_DNA"/>
</dbReference>
<name>A0ABV3ZJW6_9BACT</name>
<dbReference type="Proteomes" id="UP001560573">
    <property type="component" value="Unassembled WGS sequence"/>
</dbReference>
<evidence type="ECO:0000256" key="1">
    <source>
        <dbReference type="SAM" id="SignalP"/>
    </source>
</evidence>
<dbReference type="PANTHER" id="PTHR34988:SF1">
    <property type="entry name" value="DNA-BINDING PROTEIN"/>
    <property type="match status" value="1"/>
</dbReference>
<evidence type="ECO:0000313" key="4">
    <source>
        <dbReference type="Proteomes" id="UP001560573"/>
    </source>
</evidence>
<feature type="chain" id="PRO_5047419232" evidence="1">
    <location>
        <begin position="25"/>
        <end position="187"/>
    </location>
</feature>
<dbReference type="RefSeq" id="WP_369331213.1">
    <property type="nucleotide sequence ID" value="NZ_JAULBC010000007.1"/>
</dbReference>
<keyword evidence="1" id="KW-0732">Signal</keyword>
<comment type="caution">
    <text evidence="3">The sequence shown here is derived from an EMBL/GenBank/DDBJ whole genome shotgun (WGS) entry which is preliminary data.</text>
</comment>
<keyword evidence="3" id="KW-0238">DNA-binding</keyword>
<feature type="domain" description="PPC" evidence="2">
    <location>
        <begin position="48"/>
        <end position="187"/>
    </location>
</feature>
<sequence>MKFRYQTVCCLTVLMLAFVFTSKAQDYVSATNPARTGRAPGVQVKAVDTSGSTKTYVLIFSKGDEVVSGLTEFAQKYQVKSAHYTGIGDATTAKVGWYDYERKMFKIIPLNEPAEITSLIGDIAMFNGKPVAHSHINLATSDGTSHGGHLLEAFIGPTLEVFVTVHPVALNKKLNKEFEAGVIDPSL</sequence>
<reference evidence="3 4" key="1">
    <citation type="submission" date="2023-07" db="EMBL/GenBank/DDBJ databases">
        <authorList>
            <person name="Lian W.-H."/>
        </authorList>
    </citation>
    <scope>NUCLEOTIDE SEQUENCE [LARGE SCALE GENOMIC DNA]</scope>
    <source>
        <strain evidence="3 4">SYSU DXS3180</strain>
    </source>
</reference>
<dbReference type="PROSITE" id="PS51742">
    <property type="entry name" value="PPC"/>
    <property type="match status" value="1"/>
</dbReference>
<evidence type="ECO:0000259" key="2">
    <source>
        <dbReference type="PROSITE" id="PS51742"/>
    </source>
</evidence>
<dbReference type="PANTHER" id="PTHR34988">
    <property type="entry name" value="PROTEIN, PUTATIVE-RELATED"/>
    <property type="match status" value="1"/>
</dbReference>
<dbReference type="GO" id="GO:0003677">
    <property type="term" value="F:DNA binding"/>
    <property type="evidence" value="ECO:0007669"/>
    <property type="project" value="UniProtKB-KW"/>
</dbReference>
<evidence type="ECO:0000313" key="3">
    <source>
        <dbReference type="EMBL" id="MEX6689805.1"/>
    </source>
</evidence>
<dbReference type="Gene3D" id="3.30.1330.80">
    <property type="entry name" value="Hypothetical protein, similar to alpha- acetolactate decarboxylase, domain 2"/>
    <property type="match status" value="1"/>
</dbReference>
<keyword evidence="4" id="KW-1185">Reference proteome</keyword>
<dbReference type="InterPro" id="IPR005175">
    <property type="entry name" value="PPC_dom"/>
</dbReference>